<evidence type="ECO:0000313" key="6">
    <source>
        <dbReference type="Proteomes" id="UP000053621"/>
    </source>
</evidence>
<dbReference type="Pfam" id="PF04967">
    <property type="entry name" value="HTH_10"/>
    <property type="match status" value="1"/>
</dbReference>
<keyword evidence="6" id="KW-1185">Reference proteome</keyword>
<evidence type="ECO:0000313" key="5">
    <source>
        <dbReference type="EMBL" id="POG56207.1"/>
    </source>
</evidence>
<reference evidence="5" key="1">
    <citation type="submission" date="2017-08" db="EMBL/GenBank/DDBJ databases">
        <title>Haloferax marisrubri sp. nov., isolated from the Discovery deep brine-seawater interface in the Red Sea.</title>
        <authorList>
            <person name="Zhang G."/>
            <person name="Stingl U."/>
        </authorList>
    </citation>
    <scope>NUCLEOTIDE SEQUENCE [LARGE SCALE GENOMIC DNA]</scope>
    <source>
        <strain evidence="5">SB3</strain>
    </source>
</reference>
<dbReference type="InterPro" id="IPR007050">
    <property type="entry name" value="HTH_bacterioopsin"/>
</dbReference>
<evidence type="ECO:0000256" key="2">
    <source>
        <dbReference type="ARBA" id="ARBA00023163"/>
    </source>
</evidence>
<dbReference type="SUPFAM" id="SSF88659">
    <property type="entry name" value="Sigma3 and sigma4 domains of RNA polymerase sigma factors"/>
    <property type="match status" value="1"/>
</dbReference>
<dbReference type="PANTHER" id="PTHR34236:SF1">
    <property type="entry name" value="DIMETHYL SULFOXIDE REDUCTASE TRANSCRIPTIONAL ACTIVATOR"/>
    <property type="match status" value="1"/>
</dbReference>
<dbReference type="PANTHER" id="PTHR34236">
    <property type="entry name" value="DIMETHYL SULFOXIDE REDUCTASE TRANSCRIPTIONAL ACTIVATOR"/>
    <property type="match status" value="1"/>
</dbReference>
<evidence type="ECO:0000259" key="3">
    <source>
        <dbReference type="Pfam" id="PF04967"/>
    </source>
</evidence>
<dbReference type="InterPro" id="IPR031803">
    <property type="entry name" value="BAT_GAF/HTH-assoc"/>
</dbReference>
<dbReference type="InterPro" id="IPR013324">
    <property type="entry name" value="RNA_pol_sigma_r3/r4-like"/>
</dbReference>
<gene>
    <name evidence="5" type="ORF">AUR65_006745</name>
</gene>
<keyword evidence="1" id="KW-0805">Transcription regulation</keyword>
<feature type="domain" description="HTH bat-type" evidence="3">
    <location>
        <begin position="159"/>
        <end position="210"/>
    </location>
</feature>
<dbReference type="Pfam" id="PF15915">
    <property type="entry name" value="BAT"/>
    <property type="match status" value="1"/>
</dbReference>
<evidence type="ECO:0000259" key="4">
    <source>
        <dbReference type="Pfam" id="PF15915"/>
    </source>
</evidence>
<organism evidence="5 6">
    <name type="scientific">Haloferax marisrubri</name>
    <dbReference type="NCBI Taxonomy" id="1544719"/>
    <lineage>
        <taxon>Archaea</taxon>
        <taxon>Methanobacteriati</taxon>
        <taxon>Methanobacteriota</taxon>
        <taxon>Stenosarchaea group</taxon>
        <taxon>Halobacteria</taxon>
        <taxon>Halobacteriales</taxon>
        <taxon>Haloferacaceae</taxon>
        <taxon>Haloferax</taxon>
    </lineage>
</organism>
<dbReference type="OrthoDB" id="202021at2157"/>
<comment type="caution">
    <text evidence="5">The sequence shown here is derived from an EMBL/GenBank/DDBJ whole genome shotgun (WGS) entry which is preliminary data.</text>
</comment>
<evidence type="ECO:0000256" key="1">
    <source>
        <dbReference type="ARBA" id="ARBA00023015"/>
    </source>
</evidence>
<feature type="domain" description="Bacterioopsin transcriptional activator GAF and HTH associated" evidence="4">
    <location>
        <begin position="9"/>
        <end position="88"/>
    </location>
</feature>
<keyword evidence="2" id="KW-0804">Transcription</keyword>
<dbReference type="RefSeq" id="WP_058566120.1">
    <property type="nucleotide sequence ID" value="NZ_LOPW02000006.1"/>
</dbReference>
<dbReference type="Proteomes" id="UP000053621">
    <property type="component" value="Unassembled WGS sequence"/>
</dbReference>
<proteinExistence type="predicted"/>
<dbReference type="AlphaFoldDB" id="A0A2P4NSS4"/>
<accession>A0A2P4NSS4</accession>
<name>A0A2P4NSS4_9EURY</name>
<sequence>MAIVAEILLSSDVLPLVKLARSLPSREISLSQMIRLEDSKYIFMVSVEADARDAFEAKAVEQPEVVDVRPVGETPDGWFYQVITERASDVLESHDPTQFEGVLMEAIITGEGWIERKMFADYDALSTLRDRCQVYGLPFELLNISSDPEHPDERAQFGLTDRQYEAMRLAFSLGYYDTPRTASTAEVAAELGISAPALSDLLRRAEHRLISQTIANGHILNPIASR</sequence>
<protein>
    <submittedName>
        <fullName evidence="5">Helix-turn-helix domain-containing protein</fullName>
    </submittedName>
</protein>
<dbReference type="EMBL" id="LOPW02000006">
    <property type="protein sequence ID" value="POG56207.1"/>
    <property type="molecule type" value="Genomic_DNA"/>
</dbReference>